<sequence>MHCEQFWPCTSNRWKYYLHVEC</sequence>
<dbReference type="AlphaFoldDB" id="A0A0A9CC52"/>
<evidence type="ECO:0000313" key="1">
    <source>
        <dbReference type="EMBL" id="JAD70985.1"/>
    </source>
</evidence>
<name>A0A0A9CC52_ARUDO</name>
<reference evidence="1" key="2">
    <citation type="journal article" date="2015" name="Data Brief">
        <title>Shoot transcriptome of the giant reed, Arundo donax.</title>
        <authorList>
            <person name="Barrero R.A."/>
            <person name="Guerrero F.D."/>
            <person name="Moolhuijzen P."/>
            <person name="Goolsby J.A."/>
            <person name="Tidwell J."/>
            <person name="Bellgard S.E."/>
            <person name="Bellgard M.I."/>
        </authorList>
    </citation>
    <scope>NUCLEOTIDE SEQUENCE</scope>
    <source>
        <tissue evidence="1">Shoot tissue taken approximately 20 cm above the soil surface</tissue>
    </source>
</reference>
<protein>
    <submittedName>
        <fullName evidence="1">Uncharacterized protein</fullName>
    </submittedName>
</protein>
<dbReference type="EMBL" id="GBRH01226910">
    <property type="protein sequence ID" value="JAD70985.1"/>
    <property type="molecule type" value="Transcribed_RNA"/>
</dbReference>
<organism evidence="1">
    <name type="scientific">Arundo donax</name>
    <name type="common">Giant reed</name>
    <name type="synonym">Donax arundinaceus</name>
    <dbReference type="NCBI Taxonomy" id="35708"/>
    <lineage>
        <taxon>Eukaryota</taxon>
        <taxon>Viridiplantae</taxon>
        <taxon>Streptophyta</taxon>
        <taxon>Embryophyta</taxon>
        <taxon>Tracheophyta</taxon>
        <taxon>Spermatophyta</taxon>
        <taxon>Magnoliopsida</taxon>
        <taxon>Liliopsida</taxon>
        <taxon>Poales</taxon>
        <taxon>Poaceae</taxon>
        <taxon>PACMAD clade</taxon>
        <taxon>Arundinoideae</taxon>
        <taxon>Arundineae</taxon>
        <taxon>Arundo</taxon>
    </lineage>
</organism>
<reference evidence="1" key="1">
    <citation type="submission" date="2014-09" db="EMBL/GenBank/DDBJ databases">
        <authorList>
            <person name="Magalhaes I.L.F."/>
            <person name="Oliveira U."/>
            <person name="Santos F.R."/>
            <person name="Vidigal T.H.D.A."/>
            <person name="Brescovit A.D."/>
            <person name="Santos A.J."/>
        </authorList>
    </citation>
    <scope>NUCLEOTIDE SEQUENCE</scope>
    <source>
        <tissue evidence="1">Shoot tissue taken approximately 20 cm above the soil surface</tissue>
    </source>
</reference>
<accession>A0A0A9CC52</accession>
<proteinExistence type="predicted"/>